<dbReference type="EMBL" id="CAFBOV010000023">
    <property type="protein sequence ID" value="CAB4989994.1"/>
    <property type="molecule type" value="Genomic_DNA"/>
</dbReference>
<evidence type="ECO:0000313" key="2">
    <source>
        <dbReference type="EMBL" id="CAB4755166.1"/>
    </source>
</evidence>
<dbReference type="EMBL" id="CAEZZK010000048">
    <property type="protein sequence ID" value="CAB4755166.1"/>
    <property type="molecule type" value="Genomic_DNA"/>
</dbReference>
<evidence type="ECO:0000313" key="4">
    <source>
        <dbReference type="EMBL" id="CAB5061879.1"/>
    </source>
</evidence>
<dbReference type="EMBL" id="CAFBQV010000043">
    <property type="protein sequence ID" value="CAB5061879.1"/>
    <property type="molecule type" value="Genomic_DNA"/>
</dbReference>
<dbReference type="AlphaFoldDB" id="A0A6J7U6L1"/>
<evidence type="ECO:0000313" key="3">
    <source>
        <dbReference type="EMBL" id="CAB4989994.1"/>
    </source>
</evidence>
<sequence length="79" mass="8132">MSINALGVVAPDAKLIRADSVAKLTAAVTPSSLFSPFSIEAAHALHDIPVRLKSTCTPESLVAAITDSLALKIVNCTST</sequence>
<reference evidence="4" key="1">
    <citation type="submission" date="2020-05" db="EMBL/GenBank/DDBJ databases">
        <authorList>
            <person name="Chiriac C."/>
            <person name="Salcher M."/>
            <person name="Ghai R."/>
            <person name="Kavagutti S V."/>
        </authorList>
    </citation>
    <scope>NUCLEOTIDE SEQUENCE</scope>
</reference>
<gene>
    <name evidence="1" type="ORF">UFOPK1353_01065</name>
    <name evidence="2" type="ORF">UFOPK2855_00365</name>
    <name evidence="3" type="ORF">UFOPK4020_00200</name>
    <name evidence="4" type="ORF">UFOPK4345_00402</name>
</gene>
<protein>
    <submittedName>
        <fullName evidence="4">Unannotated protein</fullName>
    </submittedName>
</protein>
<proteinExistence type="predicted"/>
<dbReference type="EMBL" id="CAEZSE010000206">
    <property type="protein sequence ID" value="CAB4543458.1"/>
    <property type="molecule type" value="Genomic_DNA"/>
</dbReference>
<evidence type="ECO:0000313" key="1">
    <source>
        <dbReference type="EMBL" id="CAB4543458.1"/>
    </source>
</evidence>
<organism evidence="4">
    <name type="scientific">freshwater metagenome</name>
    <dbReference type="NCBI Taxonomy" id="449393"/>
    <lineage>
        <taxon>unclassified sequences</taxon>
        <taxon>metagenomes</taxon>
        <taxon>ecological metagenomes</taxon>
    </lineage>
</organism>
<accession>A0A6J7U6L1</accession>
<name>A0A6J7U6L1_9ZZZZ</name>